<dbReference type="InterPro" id="IPR011006">
    <property type="entry name" value="CheY-like_superfamily"/>
</dbReference>
<dbReference type="PRINTS" id="PR00056">
    <property type="entry name" value="HSFDOMAIN"/>
</dbReference>
<evidence type="ECO:0000256" key="3">
    <source>
        <dbReference type="ARBA" id="ARBA00023012"/>
    </source>
</evidence>
<feature type="compositionally biased region" description="Low complexity" evidence="9">
    <location>
        <begin position="257"/>
        <end position="267"/>
    </location>
</feature>
<dbReference type="InterPro" id="IPR036390">
    <property type="entry name" value="WH_DNA-bd_sf"/>
</dbReference>
<keyword evidence="11" id="KW-0346">Stress response</keyword>
<keyword evidence="4" id="KW-0805">Transcription regulation</keyword>
<dbReference type="SUPFAM" id="SSF46785">
    <property type="entry name" value="Winged helix' DNA-binding domain"/>
    <property type="match status" value="1"/>
</dbReference>
<feature type="region of interest" description="Disordered" evidence="9">
    <location>
        <begin position="114"/>
        <end position="133"/>
    </location>
</feature>
<dbReference type="FunCoup" id="A0A167KD75">
    <property type="interactions" value="275"/>
</dbReference>
<dbReference type="Proteomes" id="UP000077315">
    <property type="component" value="Unassembled WGS sequence"/>
</dbReference>
<evidence type="ECO:0000256" key="6">
    <source>
        <dbReference type="ARBA" id="ARBA00023163"/>
    </source>
</evidence>
<dbReference type="FunFam" id="3.40.50.2300:FF:000212">
    <property type="entry name" value="Stress response regulator/HFS transcription factor"/>
    <property type="match status" value="1"/>
</dbReference>
<dbReference type="InterPro" id="IPR000232">
    <property type="entry name" value="HSF_DNA-bd"/>
</dbReference>
<dbReference type="PROSITE" id="PS50110">
    <property type="entry name" value="RESPONSE_REGULATORY"/>
    <property type="match status" value="1"/>
</dbReference>
<dbReference type="PANTHER" id="PTHR45339:SF1">
    <property type="entry name" value="HYBRID SIGNAL TRANSDUCTION HISTIDINE KINASE J"/>
    <property type="match status" value="1"/>
</dbReference>
<reference evidence="12" key="1">
    <citation type="submission" date="2015-06" db="EMBL/GenBank/DDBJ databases">
        <title>Expansion of signal transduction pathways in fungi by whole-genome duplication.</title>
        <authorList>
            <consortium name="DOE Joint Genome Institute"/>
            <person name="Corrochano L.M."/>
            <person name="Kuo A."/>
            <person name="Marcet-Houben M."/>
            <person name="Polaino S."/>
            <person name="Salamov A."/>
            <person name="Villalobos J.M."/>
            <person name="Alvarez M.I."/>
            <person name="Avalos J."/>
            <person name="Benito E.P."/>
            <person name="Benoit I."/>
            <person name="Burger G."/>
            <person name="Camino L.P."/>
            <person name="Canovas D."/>
            <person name="Cerda-Olmedo E."/>
            <person name="Cheng J.-F."/>
            <person name="Dominguez A."/>
            <person name="Elias M."/>
            <person name="Eslava A.P."/>
            <person name="Glaser F."/>
            <person name="Grimwood J."/>
            <person name="Gutierrez G."/>
            <person name="Heitman J."/>
            <person name="Henrissat B."/>
            <person name="Iturriaga E.A."/>
            <person name="Lang B.F."/>
            <person name="Lavin J.L."/>
            <person name="Lee S."/>
            <person name="Li W."/>
            <person name="Lindquist E."/>
            <person name="Lopez-Garcia S."/>
            <person name="Luque E.M."/>
            <person name="Marcos A.T."/>
            <person name="Martin J."/>
            <person name="McCluskey K."/>
            <person name="Medina H.R."/>
            <person name="Miralles-Duran A."/>
            <person name="Miyazaki A."/>
            <person name="Munoz-Torres E."/>
            <person name="Oguiza J.A."/>
            <person name="Ohm R."/>
            <person name="Olmedo M."/>
            <person name="Orejas M."/>
            <person name="Ortiz-Castellanos L."/>
            <person name="Pisabarro A.G."/>
            <person name="Rodriguez-Romero J."/>
            <person name="Ruiz-Herrera J."/>
            <person name="Ruiz-Vazquez R."/>
            <person name="Sanz C."/>
            <person name="Schackwitz W."/>
            <person name="Schmutz J."/>
            <person name="Shahriari M."/>
            <person name="Shelest E."/>
            <person name="Silva-Franco F."/>
            <person name="Soanes D."/>
            <person name="Syed K."/>
            <person name="Tagua V.G."/>
            <person name="Talbot N.J."/>
            <person name="Thon M."/>
            <person name="De vries R.P."/>
            <person name="Wiebenga A."/>
            <person name="Yadav J.S."/>
            <person name="Braun E.L."/>
            <person name="Baker S."/>
            <person name="Garre V."/>
            <person name="Horwitz B."/>
            <person name="Torres-Martinez S."/>
            <person name="Idnurm A."/>
            <person name="Herrera-Estrella A."/>
            <person name="Gabaldon T."/>
            <person name="Grigoriev I.V."/>
        </authorList>
    </citation>
    <scope>NUCLEOTIDE SEQUENCE [LARGE SCALE GENOMIC DNA]</scope>
    <source>
        <strain evidence="12">NRRL 1555(-)</strain>
    </source>
</reference>
<dbReference type="GO" id="GO:0003700">
    <property type="term" value="F:DNA-binding transcription factor activity"/>
    <property type="evidence" value="ECO:0007669"/>
    <property type="project" value="InterPro"/>
</dbReference>
<feature type="modified residue" description="4-aspartylphosphate" evidence="8">
    <location>
        <position position="491"/>
    </location>
</feature>
<feature type="region of interest" description="Disordered" evidence="9">
    <location>
        <begin position="255"/>
        <end position="289"/>
    </location>
</feature>
<dbReference type="GO" id="GO:0005634">
    <property type="term" value="C:nucleus"/>
    <property type="evidence" value="ECO:0007669"/>
    <property type="project" value="UniProtKB-SubCell"/>
</dbReference>
<dbReference type="Pfam" id="PF00072">
    <property type="entry name" value="Response_reg"/>
    <property type="match status" value="1"/>
</dbReference>
<accession>A0A167KD75</accession>
<dbReference type="InParanoid" id="A0A167KD75"/>
<dbReference type="SUPFAM" id="SSF52172">
    <property type="entry name" value="CheY-like"/>
    <property type="match status" value="1"/>
</dbReference>
<sequence length="766" mass="84166">MIKKPTAPHVKSNEGAGVVPDFIQKLFRMLENKSFNDTFCWGPDGTTFLVKDINDFSRTILPKHFKHCNFASFVRQLNKYDFHKVRNPEDGHRMYADQVWVHPKFRRDRKDLLEEIRRKSPGKPKKDKPVLTGDADVQPLATTSTDQEPSHQSSIDSLLELTRHLQAQVDGLRKSQTDMELQMQKMNRADQQIADELVQFNKSMAAKDNLLQQFVKIDTENNQAQSTQRQTQSQNHHTSTIINMSSVENNNQQIYDTSTTSTPTPTTNYQDNTISPKLDQSKKRKDCGGACETNEDIWLQQQQQQQQQQQGQNSIPSSETTAQFREIQAIPFVHLAKQSFDGSCGMAHNPETMAIHLDQKMPERVALLTVGRLAATPNTATSNPKEIALNDCGEKGQRQIMDATTAATKVSMPVSMTNPRLMNSGSSATGKVALPGWAVSPRILLVDDDSVYRDISRKLLNTIGCTIDLAQDGLEALRKMGLEKYDLILMDIVMPNLDGISATRNIRQYDALTPIISMTSNFSDSDIMQYIGSGMTDILPKPFSKSTLYNILEKYCAHLRAIQRVQGSVDPSIVHRSLGNLGLLPPSGATIETAELPIYSNKADTTFSMTSFPLSSSSSSSSLTPFPAAMMATSLPAHFINPYSSSSSSSSPSTSSTLSSSSSNVGIISAVATSIAGSSVSTTSASSTSAPAAVSGSRAGGSNVTTDMFWSVAQPYQNISSTSTGARTLVVAPENDGKIVWIMPPQIIDESYKDTESCKRRKMEES</sequence>
<dbReference type="Gene3D" id="1.10.10.10">
    <property type="entry name" value="Winged helix-like DNA-binding domain superfamily/Winged helix DNA-binding domain"/>
    <property type="match status" value="1"/>
</dbReference>
<dbReference type="GeneID" id="29004325"/>
<dbReference type="Gene3D" id="3.40.50.2300">
    <property type="match status" value="1"/>
</dbReference>
<dbReference type="FunFam" id="1.10.10.10:FF:000027">
    <property type="entry name" value="Heat shock transcription factor 1"/>
    <property type="match status" value="1"/>
</dbReference>
<dbReference type="GO" id="GO:0000160">
    <property type="term" value="P:phosphorelay signal transduction system"/>
    <property type="evidence" value="ECO:0007669"/>
    <property type="project" value="UniProtKB-KW"/>
</dbReference>
<evidence type="ECO:0000259" key="10">
    <source>
        <dbReference type="PROSITE" id="PS50110"/>
    </source>
</evidence>
<keyword evidence="12" id="KW-1185">Reference proteome</keyword>
<evidence type="ECO:0000256" key="9">
    <source>
        <dbReference type="SAM" id="MobiDB-lite"/>
    </source>
</evidence>
<name>A0A167KD75_PHYB8</name>
<feature type="domain" description="Response regulatory" evidence="10">
    <location>
        <begin position="442"/>
        <end position="556"/>
    </location>
</feature>
<dbReference type="OrthoDB" id="60033at2759"/>
<feature type="region of interest" description="Disordered" evidence="9">
    <location>
        <begin position="681"/>
        <end position="701"/>
    </location>
</feature>
<dbReference type="SMART" id="SM00448">
    <property type="entry name" value="REC"/>
    <property type="match status" value="1"/>
</dbReference>
<dbReference type="InterPro" id="IPR001789">
    <property type="entry name" value="Sig_transdc_resp-reg_receiver"/>
</dbReference>
<gene>
    <name evidence="11" type="ORF">PHYBLDRAFT_79068</name>
</gene>
<dbReference type="CDD" id="cd17546">
    <property type="entry name" value="REC_hyHK_CKI1_RcsC-like"/>
    <property type="match status" value="1"/>
</dbReference>
<dbReference type="SMART" id="SM00415">
    <property type="entry name" value="HSF"/>
    <property type="match status" value="1"/>
</dbReference>
<evidence type="ECO:0000313" key="11">
    <source>
        <dbReference type="EMBL" id="OAD67809.1"/>
    </source>
</evidence>
<proteinExistence type="predicted"/>
<dbReference type="VEuPathDB" id="FungiDB:PHYBLDRAFT_79068"/>
<evidence type="ECO:0000256" key="8">
    <source>
        <dbReference type="PROSITE-ProRule" id="PRU00169"/>
    </source>
</evidence>
<dbReference type="GO" id="GO:0043565">
    <property type="term" value="F:sequence-specific DNA binding"/>
    <property type="evidence" value="ECO:0007669"/>
    <property type="project" value="InterPro"/>
</dbReference>
<dbReference type="AlphaFoldDB" id="A0A167KD75"/>
<evidence type="ECO:0000256" key="7">
    <source>
        <dbReference type="ARBA" id="ARBA00023242"/>
    </source>
</evidence>
<keyword evidence="2 8" id="KW-0597">Phosphoprotein</keyword>
<dbReference type="PROSITE" id="PS00434">
    <property type="entry name" value="HSF_DOMAIN"/>
    <property type="match status" value="1"/>
</dbReference>
<evidence type="ECO:0000256" key="1">
    <source>
        <dbReference type="ARBA" id="ARBA00004123"/>
    </source>
</evidence>
<keyword evidence="5" id="KW-0238">DNA-binding</keyword>
<evidence type="ECO:0000313" key="12">
    <source>
        <dbReference type="Proteomes" id="UP000077315"/>
    </source>
</evidence>
<comment type="subcellular location">
    <subcellularLocation>
        <location evidence="1">Nucleus</location>
    </subcellularLocation>
</comment>
<dbReference type="STRING" id="763407.A0A167KD75"/>
<keyword evidence="7" id="KW-0539">Nucleus</keyword>
<dbReference type="RefSeq" id="XP_018285849.1">
    <property type="nucleotide sequence ID" value="XM_018443420.1"/>
</dbReference>
<dbReference type="EMBL" id="KV440997">
    <property type="protein sequence ID" value="OAD67809.1"/>
    <property type="molecule type" value="Genomic_DNA"/>
</dbReference>
<protein>
    <submittedName>
        <fullName evidence="11">Heat shock factor-type transcription factor</fullName>
    </submittedName>
</protein>
<feature type="compositionally biased region" description="Low complexity" evidence="9">
    <location>
        <begin position="681"/>
        <end position="697"/>
    </location>
</feature>
<dbReference type="PANTHER" id="PTHR45339">
    <property type="entry name" value="HYBRID SIGNAL TRANSDUCTION HISTIDINE KINASE J"/>
    <property type="match status" value="1"/>
</dbReference>
<evidence type="ECO:0000256" key="2">
    <source>
        <dbReference type="ARBA" id="ARBA00022553"/>
    </source>
</evidence>
<dbReference type="Pfam" id="PF00447">
    <property type="entry name" value="HSF_DNA-bind"/>
    <property type="match status" value="1"/>
</dbReference>
<evidence type="ECO:0000256" key="5">
    <source>
        <dbReference type="ARBA" id="ARBA00023125"/>
    </source>
</evidence>
<organism evidence="11 12">
    <name type="scientific">Phycomyces blakesleeanus (strain ATCC 8743b / DSM 1359 / FGSC 10004 / NBRC 33097 / NRRL 1555)</name>
    <dbReference type="NCBI Taxonomy" id="763407"/>
    <lineage>
        <taxon>Eukaryota</taxon>
        <taxon>Fungi</taxon>
        <taxon>Fungi incertae sedis</taxon>
        <taxon>Mucoromycota</taxon>
        <taxon>Mucoromycotina</taxon>
        <taxon>Mucoromycetes</taxon>
        <taxon>Mucorales</taxon>
        <taxon>Phycomycetaceae</taxon>
        <taxon>Phycomyces</taxon>
    </lineage>
</organism>
<evidence type="ECO:0000256" key="4">
    <source>
        <dbReference type="ARBA" id="ARBA00023015"/>
    </source>
</evidence>
<keyword evidence="6" id="KW-0804">Transcription</keyword>
<dbReference type="InterPro" id="IPR036388">
    <property type="entry name" value="WH-like_DNA-bd_sf"/>
</dbReference>
<keyword evidence="3" id="KW-0902">Two-component regulatory system</keyword>